<protein>
    <submittedName>
        <fullName evidence="2">Uncharacterized protein</fullName>
    </submittedName>
</protein>
<feature type="non-terminal residue" evidence="2">
    <location>
        <position position="85"/>
    </location>
</feature>
<evidence type="ECO:0000313" key="3">
    <source>
        <dbReference type="Proteomes" id="UP000479000"/>
    </source>
</evidence>
<gene>
    <name evidence="2" type="ORF">NTEN_LOCUS23359</name>
</gene>
<accession>A0A6H5HNZ6</accession>
<dbReference type="Proteomes" id="UP000479000">
    <property type="component" value="Unassembled WGS sequence"/>
</dbReference>
<reference evidence="2 3" key="1">
    <citation type="submission" date="2020-02" db="EMBL/GenBank/DDBJ databases">
        <authorList>
            <person name="Ferguson B K."/>
        </authorList>
    </citation>
    <scope>NUCLEOTIDE SEQUENCE [LARGE SCALE GENOMIC DNA]</scope>
</reference>
<name>A0A6H5HNZ6_9HEMI</name>
<evidence type="ECO:0000313" key="2">
    <source>
        <dbReference type="EMBL" id="CAB0019658.1"/>
    </source>
</evidence>
<feature type="region of interest" description="Disordered" evidence="1">
    <location>
        <begin position="38"/>
        <end position="85"/>
    </location>
</feature>
<evidence type="ECO:0000256" key="1">
    <source>
        <dbReference type="SAM" id="MobiDB-lite"/>
    </source>
</evidence>
<dbReference type="EMBL" id="CADCXU010034353">
    <property type="protein sequence ID" value="CAB0019658.1"/>
    <property type="molecule type" value="Genomic_DNA"/>
</dbReference>
<sequence>MEMVAIGLPQVRKVLLNEASHKSTTSIRPIGSSIRTSVNRSVQADGQTTNVSNSGGDVLGQGTTDFHLPTNNPRPSGTFGLFSSR</sequence>
<dbReference type="AlphaFoldDB" id="A0A6H5HNZ6"/>
<keyword evidence="3" id="KW-1185">Reference proteome</keyword>
<proteinExistence type="predicted"/>
<organism evidence="2 3">
    <name type="scientific">Nesidiocoris tenuis</name>
    <dbReference type="NCBI Taxonomy" id="355587"/>
    <lineage>
        <taxon>Eukaryota</taxon>
        <taxon>Metazoa</taxon>
        <taxon>Ecdysozoa</taxon>
        <taxon>Arthropoda</taxon>
        <taxon>Hexapoda</taxon>
        <taxon>Insecta</taxon>
        <taxon>Pterygota</taxon>
        <taxon>Neoptera</taxon>
        <taxon>Paraneoptera</taxon>
        <taxon>Hemiptera</taxon>
        <taxon>Heteroptera</taxon>
        <taxon>Panheteroptera</taxon>
        <taxon>Cimicomorpha</taxon>
        <taxon>Miridae</taxon>
        <taxon>Dicyphina</taxon>
        <taxon>Nesidiocoris</taxon>
    </lineage>
</organism>